<proteinExistence type="predicted"/>
<keyword evidence="2" id="KW-1185">Reference proteome</keyword>
<dbReference type="EMBL" id="BMAV01027824">
    <property type="protein sequence ID" value="GFS62590.1"/>
    <property type="molecule type" value="Genomic_DNA"/>
</dbReference>
<dbReference type="AlphaFoldDB" id="A0A8X6IW15"/>
<evidence type="ECO:0000313" key="2">
    <source>
        <dbReference type="Proteomes" id="UP000886998"/>
    </source>
</evidence>
<evidence type="ECO:0000313" key="1">
    <source>
        <dbReference type="EMBL" id="GFS62590.1"/>
    </source>
</evidence>
<organism evidence="1 2">
    <name type="scientific">Trichonephila inaurata madagascariensis</name>
    <dbReference type="NCBI Taxonomy" id="2747483"/>
    <lineage>
        <taxon>Eukaryota</taxon>
        <taxon>Metazoa</taxon>
        <taxon>Ecdysozoa</taxon>
        <taxon>Arthropoda</taxon>
        <taxon>Chelicerata</taxon>
        <taxon>Arachnida</taxon>
        <taxon>Araneae</taxon>
        <taxon>Araneomorphae</taxon>
        <taxon>Entelegynae</taxon>
        <taxon>Araneoidea</taxon>
        <taxon>Nephilidae</taxon>
        <taxon>Trichonephila</taxon>
        <taxon>Trichonephila inaurata</taxon>
    </lineage>
</organism>
<reference evidence="1" key="1">
    <citation type="submission" date="2020-08" db="EMBL/GenBank/DDBJ databases">
        <title>Multicomponent nature underlies the extraordinary mechanical properties of spider dragline silk.</title>
        <authorList>
            <person name="Kono N."/>
            <person name="Nakamura H."/>
            <person name="Mori M."/>
            <person name="Yoshida Y."/>
            <person name="Ohtoshi R."/>
            <person name="Malay A.D."/>
            <person name="Moran D.A.P."/>
            <person name="Tomita M."/>
            <person name="Numata K."/>
            <person name="Arakawa K."/>
        </authorList>
    </citation>
    <scope>NUCLEOTIDE SEQUENCE</scope>
</reference>
<name>A0A8X6IW15_9ARAC</name>
<gene>
    <name evidence="1" type="ORF">TNIN_230391</name>
</gene>
<dbReference type="Proteomes" id="UP000886998">
    <property type="component" value="Unassembled WGS sequence"/>
</dbReference>
<sequence>MSLVTTANSFLIRPRILAPYLKVMVGQRFSLIKPNKKSHRASGPKTTYAFSRTLYHDNQFDLSKVVGDVHSDTFSRHYGNEEELHPAAK</sequence>
<accession>A0A8X6IW15</accession>
<protein>
    <submittedName>
        <fullName evidence="1">Uncharacterized protein</fullName>
    </submittedName>
</protein>
<comment type="caution">
    <text evidence="1">The sequence shown here is derived from an EMBL/GenBank/DDBJ whole genome shotgun (WGS) entry which is preliminary data.</text>
</comment>